<evidence type="ECO:0000256" key="1">
    <source>
        <dbReference type="SAM" id="Phobius"/>
    </source>
</evidence>
<evidence type="ECO:0000313" key="2">
    <source>
        <dbReference type="EMBL" id="NGN95862.1"/>
    </source>
</evidence>
<keyword evidence="1" id="KW-0472">Membrane</keyword>
<keyword evidence="1" id="KW-1133">Transmembrane helix</keyword>
<keyword evidence="1" id="KW-0812">Transmembrane</keyword>
<dbReference type="AlphaFoldDB" id="A0A6M1R8F5"/>
<accession>A0A6M1R8F5</accession>
<protein>
    <submittedName>
        <fullName evidence="2">Uncharacterized protein</fullName>
    </submittedName>
</protein>
<evidence type="ECO:0000313" key="3">
    <source>
        <dbReference type="Proteomes" id="UP000483261"/>
    </source>
</evidence>
<sequence>MNTDLEDALHTLDGPTLDRPADAILARGDHMRHRRRTSTAIVGAVGVAALAAAAYVVVPEVVGESSPPIATAPPAPGRIAPTATVDWSGGPTNLSADELDQLSDSCLTSAYATEPLSRTSTATGEIPAGTHPTVAERRETGIEALFIGNGHLVTCSTPGGMPVGHRFEATEASGRTFAMSEHAADKWPETVSWGLDTGTTMVLRVPDEVASVEVTLGEKTFPAVIVDDAAVTWLGPGEVTDEELHRGDSRAYAWHAYDTDGDPVQVPLSKD</sequence>
<gene>
    <name evidence="2" type="ORF">G5C66_24375</name>
</gene>
<dbReference type="Proteomes" id="UP000483261">
    <property type="component" value="Unassembled WGS sequence"/>
</dbReference>
<dbReference type="RefSeq" id="WP_165114084.1">
    <property type="nucleotide sequence ID" value="NZ_JAALAA010000032.1"/>
</dbReference>
<dbReference type="EMBL" id="JAALAA010000032">
    <property type="protein sequence ID" value="NGN95862.1"/>
    <property type="molecule type" value="Genomic_DNA"/>
</dbReference>
<reference evidence="2 3" key="1">
    <citation type="submission" date="2020-02" db="EMBL/GenBank/DDBJ databases">
        <title>Whole-genome analyses of novel actinobacteria.</title>
        <authorList>
            <person name="Sahin N."/>
        </authorList>
    </citation>
    <scope>NUCLEOTIDE SEQUENCE [LARGE SCALE GENOMIC DNA]</scope>
    <source>
        <strain evidence="2 3">KC13</strain>
    </source>
</reference>
<comment type="caution">
    <text evidence="2">The sequence shown here is derived from an EMBL/GenBank/DDBJ whole genome shotgun (WGS) entry which is preliminary data.</text>
</comment>
<organism evidence="2 3">
    <name type="scientific">Nocardioides turkmenicus</name>
    <dbReference type="NCBI Taxonomy" id="2711220"/>
    <lineage>
        <taxon>Bacteria</taxon>
        <taxon>Bacillati</taxon>
        <taxon>Actinomycetota</taxon>
        <taxon>Actinomycetes</taxon>
        <taxon>Propionibacteriales</taxon>
        <taxon>Nocardioidaceae</taxon>
        <taxon>Nocardioides</taxon>
    </lineage>
</organism>
<feature type="transmembrane region" description="Helical" evidence="1">
    <location>
        <begin position="40"/>
        <end position="58"/>
    </location>
</feature>
<keyword evidence="3" id="KW-1185">Reference proteome</keyword>
<proteinExistence type="predicted"/>
<name>A0A6M1R8F5_9ACTN</name>